<keyword evidence="1" id="KW-0732">Signal</keyword>
<dbReference type="PANTHER" id="PTHR43695">
    <property type="entry name" value="PUTATIVE (AFU_ORTHOLOGUE AFUA_2G17250)-RELATED"/>
    <property type="match status" value="1"/>
</dbReference>
<evidence type="ECO:0000259" key="2">
    <source>
        <dbReference type="Pfam" id="PF13472"/>
    </source>
</evidence>
<reference evidence="3" key="2">
    <citation type="submission" date="2023-05" db="EMBL/GenBank/DDBJ databases">
        <authorList>
            <consortium name="Lawrence Berkeley National Laboratory"/>
            <person name="Steindorff A."/>
            <person name="Hensen N."/>
            <person name="Bonometti L."/>
            <person name="Westerberg I."/>
            <person name="Brannstrom I.O."/>
            <person name="Guillou S."/>
            <person name="Cros-Aarteil S."/>
            <person name="Calhoun S."/>
            <person name="Haridas S."/>
            <person name="Kuo A."/>
            <person name="Mondo S."/>
            <person name="Pangilinan J."/>
            <person name="Riley R."/>
            <person name="Labutti K."/>
            <person name="Andreopoulos B."/>
            <person name="Lipzen A."/>
            <person name="Chen C."/>
            <person name="Yanf M."/>
            <person name="Daum C."/>
            <person name="Ng V."/>
            <person name="Clum A."/>
            <person name="Ohm R."/>
            <person name="Martin F."/>
            <person name="Silar P."/>
            <person name="Natvig D."/>
            <person name="Lalanne C."/>
            <person name="Gautier V."/>
            <person name="Ament-Velasquez S.L."/>
            <person name="Kruys A."/>
            <person name="Hutchinson M.I."/>
            <person name="Powell A.J."/>
            <person name="Barry K."/>
            <person name="Miller A.N."/>
            <person name="Grigoriev I.V."/>
            <person name="Debuchy R."/>
            <person name="Gladieux P."/>
            <person name="Thoren M.H."/>
            <person name="Johannesson H."/>
        </authorList>
    </citation>
    <scope>NUCLEOTIDE SEQUENCE</scope>
    <source>
        <strain evidence="3">CBS 103.79</strain>
    </source>
</reference>
<evidence type="ECO:0000313" key="3">
    <source>
        <dbReference type="EMBL" id="KAK3902820.1"/>
    </source>
</evidence>
<dbReference type="EMBL" id="MU855485">
    <property type="protein sequence ID" value="KAK3902820.1"/>
    <property type="molecule type" value="Genomic_DNA"/>
</dbReference>
<keyword evidence="3" id="KW-0378">Hydrolase</keyword>
<dbReference type="AlphaFoldDB" id="A0AAN6MLV1"/>
<gene>
    <name evidence="3" type="ORF">C8A05DRAFT_43838</name>
</gene>
<evidence type="ECO:0000256" key="1">
    <source>
        <dbReference type="SAM" id="SignalP"/>
    </source>
</evidence>
<dbReference type="InterPro" id="IPR037459">
    <property type="entry name" value="RhgT-like"/>
</dbReference>
<dbReference type="PANTHER" id="PTHR43695:SF2">
    <property type="entry name" value="PUTATIVE (AFU_ORTHOLOGUE AFUA_2G17250)-RELATED"/>
    <property type="match status" value="1"/>
</dbReference>
<name>A0AAN6MLV1_9PEZI</name>
<keyword evidence="4" id="KW-1185">Reference proteome</keyword>
<sequence>MKLSVLALLAASCLAVAVPVGCESKTPPEFFLAGDSTTAIGGGWGDGFLAVLRNGATGYNKGHNGATTASFVAGGDWATVLSLVKNSKAKDQRYVTIQFGHNDQKTTSNVTIAQFQANLETMAKQVRSAGATPIILTSLTRRKFTNGVLNDDLADVAAAAKKAAAAVGAALLDLNAASAKYIQAIGSANADTYNLADGDRTHLNDYGRAVFGRMVADLVLGRFPALDLYITPDAALSDKIARGVYA</sequence>
<feature type="chain" id="PRO_5042948746" evidence="1">
    <location>
        <begin position="18"/>
        <end position="246"/>
    </location>
</feature>
<dbReference type="GO" id="GO:0016787">
    <property type="term" value="F:hydrolase activity"/>
    <property type="evidence" value="ECO:0007669"/>
    <property type="project" value="UniProtKB-KW"/>
</dbReference>
<dbReference type="Proteomes" id="UP001303889">
    <property type="component" value="Unassembled WGS sequence"/>
</dbReference>
<dbReference type="Gene3D" id="3.40.50.1110">
    <property type="entry name" value="SGNH hydrolase"/>
    <property type="match status" value="1"/>
</dbReference>
<dbReference type="SUPFAM" id="SSF52266">
    <property type="entry name" value="SGNH hydrolase"/>
    <property type="match status" value="1"/>
</dbReference>
<protein>
    <submittedName>
        <fullName evidence="3">SGNH hydrolase-type esterase domain-containing protein</fullName>
    </submittedName>
</protein>
<organism evidence="3 4">
    <name type="scientific">Staphylotrichum tortipilum</name>
    <dbReference type="NCBI Taxonomy" id="2831512"/>
    <lineage>
        <taxon>Eukaryota</taxon>
        <taxon>Fungi</taxon>
        <taxon>Dikarya</taxon>
        <taxon>Ascomycota</taxon>
        <taxon>Pezizomycotina</taxon>
        <taxon>Sordariomycetes</taxon>
        <taxon>Sordariomycetidae</taxon>
        <taxon>Sordariales</taxon>
        <taxon>Chaetomiaceae</taxon>
        <taxon>Staphylotrichum</taxon>
    </lineage>
</organism>
<feature type="signal peptide" evidence="1">
    <location>
        <begin position="1"/>
        <end position="17"/>
    </location>
</feature>
<accession>A0AAN6MLV1</accession>
<dbReference type="InterPro" id="IPR036514">
    <property type="entry name" value="SGNH_hydro_sf"/>
</dbReference>
<dbReference type="InterPro" id="IPR013830">
    <property type="entry name" value="SGNH_hydro"/>
</dbReference>
<feature type="domain" description="SGNH hydrolase-type esterase" evidence="2">
    <location>
        <begin position="34"/>
        <end position="208"/>
    </location>
</feature>
<comment type="caution">
    <text evidence="3">The sequence shown here is derived from an EMBL/GenBank/DDBJ whole genome shotgun (WGS) entry which is preliminary data.</text>
</comment>
<reference evidence="3" key="1">
    <citation type="journal article" date="2023" name="Mol. Phylogenet. Evol.">
        <title>Genome-scale phylogeny and comparative genomics of the fungal order Sordariales.</title>
        <authorList>
            <person name="Hensen N."/>
            <person name="Bonometti L."/>
            <person name="Westerberg I."/>
            <person name="Brannstrom I.O."/>
            <person name="Guillou S."/>
            <person name="Cros-Aarteil S."/>
            <person name="Calhoun S."/>
            <person name="Haridas S."/>
            <person name="Kuo A."/>
            <person name="Mondo S."/>
            <person name="Pangilinan J."/>
            <person name="Riley R."/>
            <person name="LaButti K."/>
            <person name="Andreopoulos B."/>
            <person name="Lipzen A."/>
            <person name="Chen C."/>
            <person name="Yan M."/>
            <person name="Daum C."/>
            <person name="Ng V."/>
            <person name="Clum A."/>
            <person name="Steindorff A."/>
            <person name="Ohm R.A."/>
            <person name="Martin F."/>
            <person name="Silar P."/>
            <person name="Natvig D.O."/>
            <person name="Lalanne C."/>
            <person name="Gautier V."/>
            <person name="Ament-Velasquez S.L."/>
            <person name="Kruys A."/>
            <person name="Hutchinson M.I."/>
            <person name="Powell A.J."/>
            <person name="Barry K."/>
            <person name="Miller A.N."/>
            <person name="Grigoriev I.V."/>
            <person name="Debuchy R."/>
            <person name="Gladieux P."/>
            <person name="Hiltunen Thoren M."/>
            <person name="Johannesson H."/>
        </authorList>
    </citation>
    <scope>NUCLEOTIDE SEQUENCE</scope>
    <source>
        <strain evidence="3">CBS 103.79</strain>
    </source>
</reference>
<evidence type="ECO:0000313" key="4">
    <source>
        <dbReference type="Proteomes" id="UP001303889"/>
    </source>
</evidence>
<dbReference type="Pfam" id="PF13472">
    <property type="entry name" value="Lipase_GDSL_2"/>
    <property type="match status" value="1"/>
</dbReference>
<proteinExistence type="predicted"/>